<evidence type="ECO:0000313" key="10">
    <source>
        <dbReference type="EMBL" id="QDZ38467.1"/>
    </source>
</evidence>
<keyword evidence="4 7" id="KW-0157">Chromophore</keyword>
<accession>A0A5B8NHV3</accession>
<evidence type="ECO:0000256" key="7">
    <source>
        <dbReference type="RuleBase" id="RU367151"/>
    </source>
</evidence>
<proteinExistence type="inferred from homology"/>
<feature type="compositionally biased region" description="Gly residues" evidence="8">
    <location>
        <begin position="582"/>
        <end position="592"/>
    </location>
</feature>
<reference evidence="10" key="1">
    <citation type="submission" date="2019-01" db="EMBL/GenBank/DDBJ databases">
        <authorList>
            <person name="Zhang X."/>
        </authorList>
    </citation>
    <scope>NUCLEOTIDE SEQUENCE</scope>
    <source>
        <strain evidence="10">ICE-L</strain>
    </source>
</reference>
<evidence type="ECO:0000256" key="2">
    <source>
        <dbReference type="ARBA" id="ARBA00022630"/>
    </source>
</evidence>
<comment type="cofactor">
    <cofactor evidence="5 7">
        <name>FAD</name>
        <dbReference type="ChEBI" id="CHEBI:57692"/>
    </cofactor>
    <text evidence="5 7">Binds 1 FAD per subunit.</text>
</comment>
<evidence type="ECO:0000256" key="6">
    <source>
        <dbReference type="PIRSR" id="PIRSR602081-2"/>
    </source>
</evidence>
<evidence type="ECO:0000256" key="4">
    <source>
        <dbReference type="ARBA" id="ARBA00022991"/>
    </source>
</evidence>
<dbReference type="EMBL" id="MK392361">
    <property type="protein sequence ID" value="QDZ38467.1"/>
    <property type="molecule type" value="Genomic_DNA"/>
</dbReference>
<dbReference type="NCBIfam" id="TIGR02765">
    <property type="entry name" value="crypto_DASH"/>
    <property type="match status" value="1"/>
</dbReference>
<feature type="region of interest" description="Disordered" evidence="8">
    <location>
        <begin position="544"/>
        <end position="610"/>
    </location>
</feature>
<dbReference type="GO" id="GO:0003677">
    <property type="term" value="F:DNA binding"/>
    <property type="evidence" value="ECO:0007669"/>
    <property type="project" value="TreeGrafter"/>
</dbReference>
<feature type="site" description="Electron transfer via tryptophanyl radical" evidence="6">
    <location>
        <position position="457"/>
    </location>
</feature>
<evidence type="ECO:0000256" key="5">
    <source>
        <dbReference type="PIRSR" id="PIRSR602081-1"/>
    </source>
</evidence>
<dbReference type="PRINTS" id="PR00147">
    <property type="entry name" value="DNAPHOTLYASE"/>
</dbReference>
<dbReference type="GO" id="GO:0071949">
    <property type="term" value="F:FAD binding"/>
    <property type="evidence" value="ECO:0007669"/>
    <property type="project" value="TreeGrafter"/>
</dbReference>
<dbReference type="Gene3D" id="1.25.40.80">
    <property type="match status" value="1"/>
</dbReference>
<sequence>MILTLKHCRVACRPTFSPPVSAPRASRRFCVVAMSTAESGGGGSQQRRVILWMRNDLRLDDNYCVSEAMKMVKSKKVDEVLPVYVFDPRFFKKSEWGTLKTGSFRAQFLLESVKDLKGRLQAVGSDLLVTVGRPEQILAGLTSDCKPGTVVLTQHECTSEEERVDAKVSDMLSSKGGKLESKWGMTMFHLEDLTNPNGPFPESRGGMKNMPDGFTPFKEKLERQCNVRACAPAPKAGDLPLPAASKVAGQLTADAASTPVPLNAERMKWMPGWTDLPWPEAAPAPPVKHPKSALDFKGGETAALARLKYYLWDTDLLATYFDTRNGMLGGDYSTKFAPWLAVGCLSPRRVYHEIKKYEDQRKSNKSTYWVIFELIWRDFYRFFALKHGNKIFLEDGISGQSRQWSADPNLIRRWANGTTGMPLVDANMRELAATGFMSNRGRQNVASYLVLDLGVDWRKGADIFESLLLDYDVASNWGNWVAAAGLTGGRVNKFNITKQAKDYDISGDYVRTWIPELAKVPPALIYEPWTMGKADQAKYGVEIGVNYPPPPSTRAPRQDYGDRSGSGPYPSGGRGGDRPMSGRGGARGGGGGSDRKKMSGRKQSDFERFG</sequence>
<dbReference type="InterPro" id="IPR018394">
    <property type="entry name" value="DNA_photolyase_1_CS_C"/>
</dbReference>
<dbReference type="SUPFAM" id="SSF48173">
    <property type="entry name" value="Cryptochrome/photolyase FAD-binding domain"/>
    <property type="match status" value="1"/>
</dbReference>
<dbReference type="PROSITE" id="PS51645">
    <property type="entry name" value="PHR_CRY_ALPHA_BETA"/>
    <property type="match status" value="1"/>
</dbReference>
<feature type="domain" description="Photolyase/cryptochrome alpha/beta" evidence="9">
    <location>
        <begin position="47"/>
        <end position="187"/>
    </location>
</feature>
<dbReference type="SMR" id="A0A5B8NHV3"/>
<dbReference type="PANTHER" id="PTHR11455:SF22">
    <property type="entry name" value="CRYPTOCHROME DASH"/>
    <property type="match status" value="1"/>
</dbReference>
<keyword evidence="2 5" id="KW-0285">Flavoprotein</keyword>
<dbReference type="GO" id="GO:0003904">
    <property type="term" value="F:deoxyribodipyrimidine photo-lyase activity"/>
    <property type="evidence" value="ECO:0007669"/>
    <property type="project" value="TreeGrafter"/>
</dbReference>
<feature type="binding site" evidence="5">
    <location>
        <position position="320"/>
    </location>
    <ligand>
        <name>FAD</name>
        <dbReference type="ChEBI" id="CHEBI:57692"/>
    </ligand>
</feature>
<protein>
    <recommendedName>
        <fullName evidence="7">Cryptochrome DASH</fullName>
    </recommendedName>
</protein>
<evidence type="ECO:0000256" key="8">
    <source>
        <dbReference type="SAM" id="MobiDB-lite"/>
    </source>
</evidence>
<comment type="cofactor">
    <cofactor evidence="7">
        <name>(6R)-5,10-methylene-5,6,7,8-tetrahydrofolate</name>
        <dbReference type="ChEBI" id="CHEBI:15636"/>
    </cofactor>
    <text evidence="7">Binds 1 5,10-methenyltetrahydrofolate (MTHF) per subunit.</text>
</comment>
<dbReference type="PANTHER" id="PTHR11455">
    <property type="entry name" value="CRYPTOCHROME"/>
    <property type="match status" value="1"/>
</dbReference>
<feature type="binding site" evidence="5">
    <location>
        <begin position="470"/>
        <end position="472"/>
    </location>
    <ligand>
        <name>FAD</name>
        <dbReference type="ChEBI" id="CHEBI:57692"/>
    </ligand>
</feature>
<dbReference type="InterPro" id="IPR005101">
    <property type="entry name" value="Cryptochr/Photolyase_FAD-bd"/>
</dbReference>
<feature type="site" description="Electron transfer via tryptophanyl radical" evidence="6">
    <location>
        <position position="404"/>
    </location>
</feature>
<feature type="compositionally biased region" description="Basic and acidic residues" evidence="8">
    <location>
        <begin position="593"/>
        <end position="610"/>
    </location>
</feature>
<feature type="binding site" evidence="5">
    <location>
        <begin position="373"/>
        <end position="380"/>
    </location>
    <ligand>
        <name>FAD</name>
        <dbReference type="ChEBI" id="CHEBI:57692"/>
    </ligand>
</feature>
<dbReference type="InterPro" id="IPR014729">
    <property type="entry name" value="Rossmann-like_a/b/a_fold"/>
</dbReference>
<dbReference type="InterPro" id="IPR036155">
    <property type="entry name" value="Crypto/Photolyase_N_sf"/>
</dbReference>
<dbReference type="AlphaFoldDB" id="A0A5B8NHV3"/>
<dbReference type="InterPro" id="IPR006050">
    <property type="entry name" value="DNA_photolyase_N"/>
</dbReference>
<dbReference type="Gene3D" id="1.10.579.10">
    <property type="entry name" value="DNA Cyclobutane Dipyrimidine Photolyase, subunit A, domain 3"/>
    <property type="match status" value="1"/>
</dbReference>
<keyword evidence="3 5" id="KW-0274">FAD</keyword>
<keyword evidence="10" id="KW-0456">Lyase</keyword>
<evidence type="ECO:0000256" key="1">
    <source>
        <dbReference type="ARBA" id="ARBA00005862"/>
    </source>
</evidence>
<dbReference type="GO" id="GO:0000719">
    <property type="term" value="P:photoreactive repair"/>
    <property type="evidence" value="ECO:0007669"/>
    <property type="project" value="TreeGrafter"/>
</dbReference>
<comment type="similarity">
    <text evidence="1 7">Belongs to the DNA photolyase class-1 family.</text>
</comment>
<dbReference type="InterPro" id="IPR014133">
    <property type="entry name" value="Cry_DASH"/>
</dbReference>
<feature type="site" description="Electron transfer via tryptophanyl radical" evidence="6">
    <location>
        <position position="480"/>
    </location>
</feature>
<dbReference type="SUPFAM" id="SSF52425">
    <property type="entry name" value="Cryptochrome/photolyase, N-terminal domain"/>
    <property type="match status" value="1"/>
</dbReference>
<organism evidence="10">
    <name type="scientific">Chlamydomonas sp. ICE-L</name>
    <dbReference type="NCBI Taxonomy" id="309537"/>
    <lineage>
        <taxon>Eukaryota</taxon>
        <taxon>Viridiplantae</taxon>
        <taxon>Chlorophyta</taxon>
        <taxon>core chlorophytes</taxon>
        <taxon>Chlorophyceae</taxon>
        <taxon>CS clade</taxon>
        <taxon>Chlamydomonadales</taxon>
        <taxon>Chlamydomonadaceae</taxon>
        <taxon>Chlamydomonas</taxon>
    </lineage>
</organism>
<dbReference type="InterPro" id="IPR002081">
    <property type="entry name" value="Cryptochrome/DNA_photolyase_1"/>
</dbReference>
<evidence type="ECO:0000256" key="3">
    <source>
        <dbReference type="ARBA" id="ARBA00022827"/>
    </source>
</evidence>
<evidence type="ECO:0000259" key="9">
    <source>
        <dbReference type="PROSITE" id="PS51645"/>
    </source>
</evidence>
<dbReference type="Pfam" id="PF00875">
    <property type="entry name" value="DNA_photolyase"/>
    <property type="match status" value="1"/>
</dbReference>
<dbReference type="Pfam" id="PF03441">
    <property type="entry name" value="FAD_binding_7"/>
    <property type="match status" value="1"/>
</dbReference>
<dbReference type="InterPro" id="IPR036134">
    <property type="entry name" value="Crypto/Photolyase_FAD-like_sf"/>
</dbReference>
<dbReference type="Gene3D" id="3.40.50.620">
    <property type="entry name" value="HUPs"/>
    <property type="match status" value="1"/>
</dbReference>
<dbReference type="PROSITE" id="PS00394">
    <property type="entry name" value="DNA_PHOTOLYASES_1_1"/>
    <property type="match status" value="1"/>
</dbReference>
<comment type="function">
    <text evidence="7">May have a photoreceptor function.</text>
</comment>
<name>A0A5B8NHV3_9CHLO</name>